<gene>
    <name evidence="2" type="ORF">CEY11_10395</name>
</gene>
<keyword evidence="3" id="KW-1185">Reference proteome</keyword>
<dbReference type="Proteomes" id="UP000214603">
    <property type="component" value="Unassembled WGS sequence"/>
</dbReference>
<comment type="caution">
    <text evidence="2">The sequence shown here is derived from an EMBL/GenBank/DDBJ whole genome shotgun (WGS) entry which is preliminary data.</text>
</comment>
<dbReference type="InterPro" id="IPR044855">
    <property type="entry name" value="CoA-Trfase_III_dom3_sf"/>
</dbReference>
<sequence>MPGAMDGVRILDLTSVGMGPMATQMLGDMGADVIKIESAAGDVFRHVTPQRHAGMSHAYLNLNRNKRSVVLDIKSPAGREQLERLLASADVLISNMRAPAMRRLGLDYASLQARYPRLVYCACYGYSEAGPYAGRAAIDDTIQAASGLAWLQGGAGQQAPRYANSVMADKVVALYVANAVACALYARERSGQGQAVEVPMFECMTAFMLPEHLAGLTFVPPEGGAGYARLLNAYRRPFRTLDGYLSVVPYTDTQWRRFFELAGVPEMAEDPRYNTLNNRSRHFPELYGFVEDTLPSRSTAAWVSLLTEADIPFAPVNSIADLLDDPQLCATGFWHRSEHPTEGALIQAGIPVRFSATPGSIRRHAPALGEHTEEVLSELEHGQAQGN</sequence>
<dbReference type="Pfam" id="PF02515">
    <property type="entry name" value="CoA_transf_3"/>
    <property type="match status" value="1"/>
</dbReference>
<evidence type="ECO:0000313" key="3">
    <source>
        <dbReference type="Proteomes" id="UP000214603"/>
    </source>
</evidence>
<keyword evidence="1 2" id="KW-0808">Transferase</keyword>
<dbReference type="OrthoDB" id="5294844at2"/>
<dbReference type="AlphaFoldDB" id="A0A225MFH9"/>
<protein>
    <submittedName>
        <fullName evidence="2">CoA transferase</fullName>
    </submittedName>
</protein>
<dbReference type="PANTHER" id="PTHR48207:SF4">
    <property type="entry name" value="BLL6097 PROTEIN"/>
    <property type="match status" value="1"/>
</dbReference>
<dbReference type="EMBL" id="NJIH01000006">
    <property type="protein sequence ID" value="OWT60077.1"/>
    <property type="molecule type" value="Genomic_DNA"/>
</dbReference>
<reference evidence="3" key="1">
    <citation type="submission" date="2017-06" db="EMBL/GenBank/DDBJ databases">
        <title>Herbaspirillum phytohormonus sp. nov., isolated from the root nodule of Robinia pseudoacacia in lead-zinc mine.</title>
        <authorList>
            <person name="Fan M."/>
            <person name="Lin Y."/>
        </authorList>
    </citation>
    <scope>NUCLEOTIDE SEQUENCE [LARGE SCALE GENOMIC DNA]</scope>
    <source>
        <strain evidence="3">SC-089</strain>
    </source>
</reference>
<dbReference type="InterPro" id="IPR003673">
    <property type="entry name" value="CoA-Trfase_fam_III"/>
</dbReference>
<dbReference type="SUPFAM" id="SSF89796">
    <property type="entry name" value="CoA-transferase family III (CaiB/BaiF)"/>
    <property type="match status" value="1"/>
</dbReference>
<dbReference type="InterPro" id="IPR023606">
    <property type="entry name" value="CoA-Trfase_III_dom_1_sf"/>
</dbReference>
<evidence type="ECO:0000256" key="1">
    <source>
        <dbReference type="ARBA" id="ARBA00022679"/>
    </source>
</evidence>
<dbReference type="GO" id="GO:0008410">
    <property type="term" value="F:CoA-transferase activity"/>
    <property type="evidence" value="ECO:0007669"/>
    <property type="project" value="TreeGrafter"/>
</dbReference>
<dbReference type="PANTHER" id="PTHR48207">
    <property type="entry name" value="SUCCINATE--HYDROXYMETHYLGLUTARATE COA-TRANSFERASE"/>
    <property type="match status" value="1"/>
</dbReference>
<dbReference type="InterPro" id="IPR050483">
    <property type="entry name" value="CoA-transferase_III_domain"/>
</dbReference>
<dbReference type="Gene3D" id="3.30.1540.10">
    <property type="entry name" value="formyl-coa transferase, domain 3"/>
    <property type="match status" value="1"/>
</dbReference>
<name>A0A225MFH9_9BURK</name>
<organism evidence="2 3">
    <name type="scientific">Candidimonas nitroreducens</name>
    <dbReference type="NCBI Taxonomy" id="683354"/>
    <lineage>
        <taxon>Bacteria</taxon>
        <taxon>Pseudomonadati</taxon>
        <taxon>Pseudomonadota</taxon>
        <taxon>Betaproteobacteria</taxon>
        <taxon>Burkholderiales</taxon>
        <taxon>Alcaligenaceae</taxon>
        <taxon>Candidimonas</taxon>
    </lineage>
</organism>
<dbReference type="Gene3D" id="3.40.50.10540">
    <property type="entry name" value="Crotonobetainyl-coa:carnitine coa-transferase, domain 1"/>
    <property type="match status" value="1"/>
</dbReference>
<dbReference type="RefSeq" id="WP_088603335.1">
    <property type="nucleotide sequence ID" value="NZ_NJIH01000006.1"/>
</dbReference>
<evidence type="ECO:0000313" key="2">
    <source>
        <dbReference type="EMBL" id="OWT60077.1"/>
    </source>
</evidence>
<proteinExistence type="predicted"/>
<accession>A0A225MFH9</accession>